<evidence type="ECO:0000256" key="10">
    <source>
        <dbReference type="ARBA" id="ARBA00022833"/>
    </source>
</evidence>
<feature type="domain" description="RING-type" evidence="16">
    <location>
        <begin position="545"/>
        <end position="588"/>
    </location>
</feature>
<keyword evidence="18" id="KW-1185">Reference proteome</keyword>
<proteinExistence type="inferred from homology"/>
<comment type="subcellular location">
    <subcellularLocation>
        <location evidence="2">Lysosome membrane</location>
        <topology evidence="2">Single-pass membrane protein</topology>
    </subcellularLocation>
</comment>
<keyword evidence="7 15" id="KW-0812">Transmembrane</keyword>
<dbReference type="SMART" id="SM00184">
    <property type="entry name" value="RING"/>
    <property type="match status" value="1"/>
</dbReference>
<evidence type="ECO:0000256" key="5">
    <source>
        <dbReference type="ARBA" id="ARBA00012483"/>
    </source>
</evidence>
<evidence type="ECO:0000256" key="11">
    <source>
        <dbReference type="ARBA" id="ARBA00022989"/>
    </source>
</evidence>
<dbReference type="Pfam" id="PF19325">
    <property type="entry name" value="RNF152_C"/>
    <property type="match status" value="1"/>
</dbReference>
<evidence type="ECO:0000256" key="9">
    <source>
        <dbReference type="ARBA" id="ARBA00022771"/>
    </source>
</evidence>
<comment type="caution">
    <text evidence="17">The sequence shown here is derived from an EMBL/GenBank/DDBJ whole genome shotgun (WGS) entry which is preliminary data.</text>
</comment>
<dbReference type="InterPro" id="IPR053309">
    <property type="entry name" value="Balbiani_Body_Formation"/>
</dbReference>
<organism evidence="17 18">
    <name type="scientific">Electrophorus voltai</name>
    <dbReference type="NCBI Taxonomy" id="2609070"/>
    <lineage>
        <taxon>Eukaryota</taxon>
        <taxon>Metazoa</taxon>
        <taxon>Chordata</taxon>
        <taxon>Craniata</taxon>
        <taxon>Vertebrata</taxon>
        <taxon>Euteleostomi</taxon>
        <taxon>Actinopterygii</taxon>
        <taxon>Neopterygii</taxon>
        <taxon>Teleostei</taxon>
        <taxon>Ostariophysi</taxon>
        <taxon>Gymnotiformes</taxon>
        <taxon>Gymnotoidei</taxon>
        <taxon>Gymnotidae</taxon>
        <taxon>Electrophorus</taxon>
    </lineage>
</organism>
<evidence type="ECO:0000256" key="14">
    <source>
        <dbReference type="SAM" id="MobiDB-lite"/>
    </source>
</evidence>
<sequence>MEFQAFPFGRPYVSPYQYMQYPGYVVPHAPMQPTDYRRITPFIPSVASYDLRFRQHFQQMSVQRETTSSEAQTEAGDPVGKLLHSLGGLQASEEPSPVKDPDAMLASTPVITSHAHEVEKLNHAEGRLESEPVVQPAKVEPEDMARADNFDSAVYDADSSPCCLEELSDVLPLDSSSLHEENQSRGKDDAQHDVEKPCLQRQKLPSDDVCGVPGNGGRSASCSAEVGDSESRVSAVNEKSDSCNAKPPELAERIQDLPLDSAEPLMQGSADYDLSYQILRLPCNKTTTGLVLQKDINPLVYLDSASTLLPPRRYSFGSAYPYSYYPQVAQERQSILSPSLDELSSRDDMFSTDVEDEMMSGHVYVGGSKLAETSGVPTRSAKEHRDDACSACAKTCACCGASLVDEDESVALPERYGEGEVAQELSNHECDCDLEEEALGTCESRNVSSRLYLSRPVLPPTGRQITKHKVRKVQDGADLSDQEQGPVEELHAAAKVDRVKVKGQKGSHPRSYSDHDGFMTSEFPEGRQQQWTMMETLSLESRQECQICFNPYSTGRRPKLLQCLHTCCSVCLGQLWRDHREIRCPWCRCVTNLPAGLSIAQLPDDPDALSVISVTPLISRHAPVFIRLPDSSCHLLPLPGDTERTALPSEATCRFDFKAQTLGEEENEDDEEEGPLKSSAWTSFCTVLLVAIILIFLLGIVLHNMSCVSKRFSIISCG</sequence>
<accession>A0AAD8YYX2</accession>
<evidence type="ECO:0000256" key="1">
    <source>
        <dbReference type="ARBA" id="ARBA00000900"/>
    </source>
</evidence>
<keyword evidence="10" id="KW-0862">Zinc</keyword>
<keyword evidence="8" id="KW-0479">Metal-binding</keyword>
<comment type="catalytic activity">
    <reaction evidence="1">
        <text>S-ubiquitinyl-[E2 ubiquitin-conjugating enzyme]-L-cysteine + [acceptor protein]-L-lysine = [E2 ubiquitin-conjugating enzyme]-L-cysteine + N(6)-ubiquitinyl-[acceptor protein]-L-lysine.</text>
        <dbReference type="EC" id="2.3.2.27"/>
    </reaction>
</comment>
<dbReference type="Gene3D" id="3.30.40.10">
    <property type="entry name" value="Zinc/RING finger domain, C3HC4 (zinc finger)"/>
    <property type="match status" value="1"/>
</dbReference>
<dbReference type="InterPro" id="IPR001841">
    <property type="entry name" value="Znf_RING"/>
</dbReference>
<dbReference type="InterPro" id="IPR045744">
    <property type="entry name" value="RNF152_C"/>
</dbReference>
<evidence type="ECO:0000256" key="15">
    <source>
        <dbReference type="SAM" id="Phobius"/>
    </source>
</evidence>
<dbReference type="EMBL" id="JAROKS010000021">
    <property type="protein sequence ID" value="KAK1789913.1"/>
    <property type="molecule type" value="Genomic_DNA"/>
</dbReference>
<feature type="region of interest" description="Disordered" evidence="14">
    <location>
        <begin position="176"/>
        <end position="246"/>
    </location>
</feature>
<dbReference type="InterPro" id="IPR018957">
    <property type="entry name" value="Znf_C3HC4_RING-type"/>
</dbReference>
<dbReference type="InterPro" id="IPR013083">
    <property type="entry name" value="Znf_RING/FYVE/PHD"/>
</dbReference>
<dbReference type="GO" id="GO:0061630">
    <property type="term" value="F:ubiquitin protein ligase activity"/>
    <property type="evidence" value="ECO:0007669"/>
    <property type="project" value="UniProtKB-EC"/>
</dbReference>
<evidence type="ECO:0000256" key="12">
    <source>
        <dbReference type="ARBA" id="ARBA00023136"/>
    </source>
</evidence>
<feature type="region of interest" description="Disordered" evidence="14">
    <location>
        <begin position="500"/>
        <end position="521"/>
    </location>
</feature>
<evidence type="ECO:0000256" key="2">
    <source>
        <dbReference type="ARBA" id="ARBA00004363"/>
    </source>
</evidence>
<dbReference type="Proteomes" id="UP001239994">
    <property type="component" value="Unassembled WGS sequence"/>
</dbReference>
<dbReference type="GO" id="GO:0008270">
    <property type="term" value="F:zinc ion binding"/>
    <property type="evidence" value="ECO:0007669"/>
    <property type="project" value="UniProtKB-KW"/>
</dbReference>
<dbReference type="EC" id="2.3.2.27" evidence="5"/>
<dbReference type="PANTHER" id="PTHR38654">
    <property type="entry name" value="BUCKY BALL-RELATED"/>
    <property type="match status" value="1"/>
</dbReference>
<feature type="transmembrane region" description="Helical" evidence="15">
    <location>
        <begin position="680"/>
        <end position="702"/>
    </location>
</feature>
<evidence type="ECO:0000313" key="18">
    <source>
        <dbReference type="Proteomes" id="UP001239994"/>
    </source>
</evidence>
<keyword evidence="11 15" id="KW-1133">Transmembrane helix</keyword>
<evidence type="ECO:0000256" key="4">
    <source>
        <dbReference type="ARBA" id="ARBA00007082"/>
    </source>
</evidence>
<dbReference type="Pfam" id="PF00097">
    <property type="entry name" value="zf-C3HC4"/>
    <property type="match status" value="1"/>
</dbReference>
<comment type="pathway">
    <text evidence="3">Protein modification; protein ubiquitination.</text>
</comment>
<dbReference type="SUPFAM" id="SSF57850">
    <property type="entry name" value="RING/U-box"/>
    <property type="match status" value="1"/>
</dbReference>
<feature type="region of interest" description="Disordered" evidence="14">
    <location>
        <begin position="61"/>
        <end position="83"/>
    </location>
</feature>
<name>A0AAD8YYX2_9TELE</name>
<reference evidence="17" key="1">
    <citation type="submission" date="2023-03" db="EMBL/GenBank/DDBJ databases">
        <title>Electrophorus voltai genome.</title>
        <authorList>
            <person name="Bian C."/>
        </authorList>
    </citation>
    <scope>NUCLEOTIDE SEQUENCE</scope>
    <source>
        <strain evidence="17">CB-2022</strain>
        <tissue evidence="17">Muscle</tissue>
    </source>
</reference>
<evidence type="ECO:0000313" key="17">
    <source>
        <dbReference type="EMBL" id="KAK1789913.1"/>
    </source>
</evidence>
<evidence type="ECO:0000256" key="6">
    <source>
        <dbReference type="ARBA" id="ARBA00022679"/>
    </source>
</evidence>
<protein>
    <recommendedName>
        <fullName evidence="5">RING-type E3 ubiquitin transferase</fullName>
        <ecNumber evidence="5">2.3.2.27</ecNumber>
    </recommendedName>
</protein>
<dbReference type="AlphaFoldDB" id="A0AAD8YYX2"/>
<evidence type="ECO:0000256" key="8">
    <source>
        <dbReference type="ARBA" id="ARBA00022723"/>
    </source>
</evidence>
<evidence type="ECO:0000256" key="13">
    <source>
        <dbReference type="PROSITE-ProRule" id="PRU00175"/>
    </source>
</evidence>
<dbReference type="GO" id="GO:0005765">
    <property type="term" value="C:lysosomal membrane"/>
    <property type="evidence" value="ECO:0007669"/>
    <property type="project" value="UniProtKB-SubCell"/>
</dbReference>
<feature type="compositionally biased region" description="Polar residues" evidence="14">
    <location>
        <begin position="61"/>
        <end position="72"/>
    </location>
</feature>
<feature type="compositionally biased region" description="Basic and acidic residues" evidence="14">
    <location>
        <begin position="177"/>
        <end position="198"/>
    </location>
</feature>
<keyword evidence="9 13" id="KW-0863">Zinc-finger</keyword>
<dbReference type="FunFam" id="3.30.40.10:FF:000197">
    <property type="entry name" value="E3 ubiquitin-protein ligase RNF152"/>
    <property type="match status" value="1"/>
</dbReference>
<gene>
    <name evidence="17" type="ORF">P4O66_002242</name>
</gene>
<evidence type="ECO:0000256" key="3">
    <source>
        <dbReference type="ARBA" id="ARBA00004906"/>
    </source>
</evidence>
<dbReference type="PROSITE" id="PS50089">
    <property type="entry name" value="ZF_RING_2"/>
    <property type="match status" value="1"/>
</dbReference>
<evidence type="ECO:0000259" key="16">
    <source>
        <dbReference type="PROSITE" id="PS50089"/>
    </source>
</evidence>
<keyword evidence="6" id="KW-0808">Transferase</keyword>
<evidence type="ECO:0000256" key="7">
    <source>
        <dbReference type="ARBA" id="ARBA00022692"/>
    </source>
</evidence>
<comment type="similarity">
    <text evidence="4">Belongs to the RNF152 family.</text>
</comment>
<keyword evidence="12 15" id="KW-0472">Membrane</keyword>
<dbReference type="PANTHER" id="PTHR38654:SF1">
    <property type="entry name" value="BUCKY BALL"/>
    <property type="match status" value="1"/>
</dbReference>